<evidence type="ECO:0000256" key="2">
    <source>
        <dbReference type="ARBA" id="ARBA00023125"/>
    </source>
</evidence>
<accession>A0A0E4C9R1</accession>
<dbReference type="InterPro" id="IPR009057">
    <property type="entry name" value="Homeodomain-like_sf"/>
</dbReference>
<dbReference type="InterPro" id="IPR018062">
    <property type="entry name" value="HTH_AraC-typ_CS"/>
</dbReference>
<dbReference type="SMART" id="SM00342">
    <property type="entry name" value="HTH_ARAC"/>
    <property type="match status" value="1"/>
</dbReference>
<dbReference type="InterPro" id="IPR041522">
    <property type="entry name" value="CdaR_GGDEF"/>
</dbReference>
<dbReference type="SUPFAM" id="SSF46689">
    <property type="entry name" value="Homeodomain-like"/>
    <property type="match status" value="2"/>
</dbReference>
<dbReference type="Gene3D" id="1.10.10.60">
    <property type="entry name" value="Homeodomain-like"/>
    <property type="match status" value="2"/>
</dbReference>
<dbReference type="InterPro" id="IPR018060">
    <property type="entry name" value="HTH_AraC"/>
</dbReference>
<evidence type="ECO:0000256" key="1">
    <source>
        <dbReference type="ARBA" id="ARBA00023015"/>
    </source>
</evidence>
<dbReference type="GO" id="GO:0003700">
    <property type="term" value="F:DNA-binding transcription factor activity"/>
    <property type="evidence" value="ECO:0007669"/>
    <property type="project" value="InterPro"/>
</dbReference>
<keyword evidence="6" id="KW-1185">Reference proteome</keyword>
<name>A0A0E4C9R1_9FIRM</name>
<sequence length="427" mass="49274">MKFFRLSDRLSAGSKRGVEMGAGLDNQKKYFEPSLSHAYFALINEILTGHMNDDKVLLKKWEWLNLRHFPQVVMTAGFIYNQTRDFDVTKHLKMKIILSDLRQIVKYWQGAVVITWYYERMVFLLPLNNLEDVDFKQELLLVAQKVISVLEKDFELQASIGIGNIYNQPSLLYRSFEEACQAQKSYLLTDNPIIFYSDLATYHENETVYPFSEESELLVQIKKGNMNAALKALDKVNQVFQSKNPQDLKDVYLAFYLELLITISRALIFQGADPVLVSERKLQLMTMLGKLDGPQDFIKWSCNMLTLFMGMVNKDEYSGLSECVRNAVIFLQSNFRQAVTLREVAAAVHVNPSYLSRTFKKELGINFSTYLTKLRMENAKSVLENSQENIKSISFESGFKNPSYFHTVFKKNTGISPTKFRNIMGEK</sequence>
<feature type="domain" description="HTH araC/xylS-type" evidence="4">
    <location>
        <begin position="325"/>
        <end position="423"/>
    </location>
</feature>
<dbReference type="AlphaFoldDB" id="A0A0E4C9R1"/>
<protein>
    <submittedName>
        <fullName evidence="5">Transcription regulator HTH, AraC-type</fullName>
    </submittedName>
</protein>
<evidence type="ECO:0000256" key="3">
    <source>
        <dbReference type="ARBA" id="ARBA00023163"/>
    </source>
</evidence>
<keyword evidence="3" id="KW-0804">Transcription</keyword>
<dbReference type="PROSITE" id="PS00041">
    <property type="entry name" value="HTH_ARAC_FAMILY_1"/>
    <property type="match status" value="1"/>
</dbReference>
<dbReference type="Pfam" id="PF17853">
    <property type="entry name" value="GGDEF_2"/>
    <property type="match status" value="1"/>
</dbReference>
<keyword evidence="1" id="KW-0805">Transcription regulation</keyword>
<evidence type="ECO:0000313" key="6">
    <source>
        <dbReference type="Proteomes" id="UP000045545"/>
    </source>
</evidence>
<evidence type="ECO:0000259" key="4">
    <source>
        <dbReference type="PROSITE" id="PS01124"/>
    </source>
</evidence>
<proteinExistence type="predicted"/>
<reference evidence="5 6" key="1">
    <citation type="submission" date="2015-03" db="EMBL/GenBank/DDBJ databases">
        <authorList>
            <person name="Murphy D."/>
        </authorList>
    </citation>
    <scope>NUCLEOTIDE SEQUENCE [LARGE SCALE GENOMIC DNA]</scope>
    <source>
        <strain evidence="5 6">OL-4</strain>
    </source>
</reference>
<dbReference type="PROSITE" id="PS01124">
    <property type="entry name" value="HTH_ARAC_FAMILY_2"/>
    <property type="match status" value="1"/>
</dbReference>
<dbReference type="STRING" id="690567.2685"/>
<evidence type="ECO:0000313" key="5">
    <source>
        <dbReference type="EMBL" id="CFY08452.1"/>
    </source>
</evidence>
<dbReference type="Proteomes" id="UP000045545">
    <property type="component" value="Unassembled WGS sequence"/>
</dbReference>
<dbReference type="PRINTS" id="PR00032">
    <property type="entry name" value="HTHARAC"/>
</dbReference>
<dbReference type="EMBL" id="CGIH01000051">
    <property type="protein sequence ID" value="CFY08452.1"/>
    <property type="molecule type" value="Genomic_DNA"/>
</dbReference>
<dbReference type="InterPro" id="IPR020449">
    <property type="entry name" value="Tscrpt_reg_AraC-type_HTH"/>
</dbReference>
<keyword evidence="2" id="KW-0238">DNA-binding</keyword>
<gene>
    <name evidence="5" type="ORF">2685</name>
</gene>
<organism evidence="5 6">
    <name type="scientific">Syntrophomonas zehnderi OL-4</name>
    <dbReference type="NCBI Taxonomy" id="690567"/>
    <lineage>
        <taxon>Bacteria</taxon>
        <taxon>Bacillati</taxon>
        <taxon>Bacillota</taxon>
        <taxon>Clostridia</taxon>
        <taxon>Eubacteriales</taxon>
        <taxon>Syntrophomonadaceae</taxon>
        <taxon>Syntrophomonas</taxon>
    </lineage>
</organism>
<dbReference type="PANTHER" id="PTHR43280:SF2">
    <property type="entry name" value="HTH-TYPE TRANSCRIPTIONAL REGULATOR EXSA"/>
    <property type="match status" value="1"/>
</dbReference>
<dbReference type="Pfam" id="PF12833">
    <property type="entry name" value="HTH_18"/>
    <property type="match status" value="1"/>
</dbReference>
<dbReference type="PANTHER" id="PTHR43280">
    <property type="entry name" value="ARAC-FAMILY TRANSCRIPTIONAL REGULATOR"/>
    <property type="match status" value="1"/>
</dbReference>
<dbReference type="GO" id="GO:0043565">
    <property type="term" value="F:sequence-specific DNA binding"/>
    <property type="evidence" value="ECO:0007669"/>
    <property type="project" value="InterPro"/>
</dbReference>